<proteinExistence type="predicted"/>
<feature type="compositionally biased region" description="Basic and acidic residues" evidence="1">
    <location>
        <begin position="1"/>
        <end position="15"/>
    </location>
</feature>
<gene>
    <name evidence="2" type="ORF">EZS27_019141</name>
</gene>
<dbReference type="EMBL" id="SNRY01001252">
    <property type="protein sequence ID" value="KAA6332349.1"/>
    <property type="molecule type" value="Genomic_DNA"/>
</dbReference>
<sequence>MDMKRVDAGKSDEKEKRKRGAQAGKESAKVSLHGSPE</sequence>
<evidence type="ECO:0000313" key="2">
    <source>
        <dbReference type="EMBL" id="KAA6332349.1"/>
    </source>
</evidence>
<comment type="caution">
    <text evidence="2">The sequence shown here is derived from an EMBL/GenBank/DDBJ whole genome shotgun (WGS) entry which is preliminary data.</text>
</comment>
<reference evidence="2" key="1">
    <citation type="submission" date="2019-03" db="EMBL/GenBank/DDBJ databases">
        <title>Single cell metagenomics reveals metabolic interactions within the superorganism composed of flagellate Streblomastix strix and complex community of Bacteroidetes bacteria on its surface.</title>
        <authorList>
            <person name="Treitli S.C."/>
            <person name="Kolisko M."/>
            <person name="Husnik F."/>
            <person name="Keeling P."/>
            <person name="Hampl V."/>
        </authorList>
    </citation>
    <scope>NUCLEOTIDE SEQUENCE</scope>
    <source>
        <strain evidence="2">STM</strain>
    </source>
</reference>
<organism evidence="2">
    <name type="scientific">termite gut metagenome</name>
    <dbReference type="NCBI Taxonomy" id="433724"/>
    <lineage>
        <taxon>unclassified sequences</taxon>
        <taxon>metagenomes</taxon>
        <taxon>organismal metagenomes</taxon>
    </lineage>
</organism>
<name>A0A5J4RFE8_9ZZZZ</name>
<dbReference type="AlphaFoldDB" id="A0A5J4RFE8"/>
<evidence type="ECO:0000256" key="1">
    <source>
        <dbReference type="SAM" id="MobiDB-lite"/>
    </source>
</evidence>
<feature type="region of interest" description="Disordered" evidence="1">
    <location>
        <begin position="1"/>
        <end position="37"/>
    </location>
</feature>
<protein>
    <submittedName>
        <fullName evidence="2">Uncharacterized protein</fullName>
    </submittedName>
</protein>
<accession>A0A5J4RFE8</accession>